<comment type="caution">
    <text evidence="1">The sequence shown here is derived from an EMBL/GenBank/DDBJ whole genome shotgun (WGS) entry which is preliminary data.</text>
</comment>
<dbReference type="Proteomes" id="UP001266305">
    <property type="component" value="Unassembled WGS sequence"/>
</dbReference>
<reference evidence="1 2" key="1">
    <citation type="submission" date="2023-05" db="EMBL/GenBank/DDBJ databases">
        <title>B98-5 Cell Line De Novo Hybrid Assembly: An Optical Mapping Approach.</title>
        <authorList>
            <person name="Kananen K."/>
            <person name="Auerbach J.A."/>
            <person name="Kautto E."/>
            <person name="Blachly J.S."/>
        </authorList>
    </citation>
    <scope>NUCLEOTIDE SEQUENCE [LARGE SCALE GENOMIC DNA]</scope>
    <source>
        <strain evidence="1">B95-8</strain>
        <tissue evidence="1">Cell line</tissue>
    </source>
</reference>
<gene>
    <name evidence="1" type="ORF">P7K49_002376</name>
</gene>
<dbReference type="EMBL" id="JASSZA010000001">
    <property type="protein sequence ID" value="KAK2120990.1"/>
    <property type="molecule type" value="Genomic_DNA"/>
</dbReference>
<sequence>HNWNHHLQTQPLNHSEKFRNAPSKQFLPRTVTAEPSWVLDVCAKATLKQQGVAKK</sequence>
<proteinExistence type="predicted"/>
<accession>A0ABQ9WHR6</accession>
<protein>
    <submittedName>
        <fullName evidence="1">Uncharacterized protein</fullName>
    </submittedName>
</protein>
<keyword evidence="2" id="KW-1185">Reference proteome</keyword>
<evidence type="ECO:0000313" key="2">
    <source>
        <dbReference type="Proteomes" id="UP001266305"/>
    </source>
</evidence>
<organism evidence="1 2">
    <name type="scientific">Saguinus oedipus</name>
    <name type="common">Cotton-top tamarin</name>
    <name type="synonym">Oedipomidas oedipus</name>
    <dbReference type="NCBI Taxonomy" id="9490"/>
    <lineage>
        <taxon>Eukaryota</taxon>
        <taxon>Metazoa</taxon>
        <taxon>Chordata</taxon>
        <taxon>Craniata</taxon>
        <taxon>Vertebrata</taxon>
        <taxon>Euteleostomi</taxon>
        <taxon>Mammalia</taxon>
        <taxon>Eutheria</taxon>
        <taxon>Euarchontoglires</taxon>
        <taxon>Primates</taxon>
        <taxon>Haplorrhini</taxon>
        <taxon>Platyrrhini</taxon>
        <taxon>Cebidae</taxon>
        <taxon>Callitrichinae</taxon>
        <taxon>Saguinus</taxon>
    </lineage>
</organism>
<evidence type="ECO:0000313" key="1">
    <source>
        <dbReference type="EMBL" id="KAK2120990.1"/>
    </source>
</evidence>
<feature type="non-terminal residue" evidence="1">
    <location>
        <position position="1"/>
    </location>
</feature>
<name>A0ABQ9WHR6_SAGOE</name>